<dbReference type="InterPro" id="IPR023222">
    <property type="entry name" value="PsbQ-like_dom_sf"/>
</dbReference>
<gene>
    <name evidence="8" type="ORF">LTRI10_LOCUS2202</name>
</gene>
<protein>
    <recommendedName>
        <fullName evidence="10">Photosynthetic NDH subcomplex L 3</fullName>
    </recommendedName>
</protein>
<evidence type="ECO:0000313" key="8">
    <source>
        <dbReference type="EMBL" id="CAL1354387.1"/>
    </source>
</evidence>
<evidence type="ECO:0000256" key="3">
    <source>
        <dbReference type="ARBA" id="ARBA00022640"/>
    </source>
</evidence>
<dbReference type="GO" id="GO:0005509">
    <property type="term" value="F:calcium ion binding"/>
    <property type="evidence" value="ECO:0007669"/>
    <property type="project" value="InterPro"/>
</dbReference>
<sequence>MANLTNLNHPTESIPNLLSNIIPKHSPNPALALPTKPAAEATIKEQQPLKLQTSRRLALGGLVSVALIANNGGGGASLAADNGFWIDGPLPNPTIDNKELANERTGSRSFLKKGIYVADIGVKGRIYRIKKSAFDLQAMEDLIGPDTLNYVRRYLRIKSSFLYYDFDKVISAAADDQKQPLTDLAVRLFNNFEQLEEAARKNSLPQTVSCYQDTSLLLKEVMETMA</sequence>
<proteinExistence type="inferred from homology"/>
<dbReference type="Proteomes" id="UP001497516">
    <property type="component" value="Chromosome 1"/>
</dbReference>
<keyword evidence="5" id="KW-0793">Thylakoid</keyword>
<dbReference type="GO" id="GO:0009654">
    <property type="term" value="C:photosystem II oxygen evolving complex"/>
    <property type="evidence" value="ECO:0007669"/>
    <property type="project" value="InterPro"/>
</dbReference>
<evidence type="ECO:0000256" key="4">
    <source>
        <dbReference type="ARBA" id="ARBA00022946"/>
    </source>
</evidence>
<evidence type="ECO:0000256" key="5">
    <source>
        <dbReference type="ARBA" id="ARBA00023078"/>
    </source>
</evidence>
<keyword evidence="2" id="KW-0150">Chloroplast</keyword>
<dbReference type="FunFam" id="1.20.120.290:FF:000003">
    <property type="entry name" value="Photosynthetic NDH subunit of lumenal location 3, chloroplastic"/>
    <property type="match status" value="1"/>
</dbReference>
<dbReference type="GO" id="GO:0009535">
    <property type="term" value="C:chloroplast thylakoid membrane"/>
    <property type="evidence" value="ECO:0007669"/>
    <property type="project" value="UniProtKB-SubCell"/>
</dbReference>
<evidence type="ECO:0000256" key="7">
    <source>
        <dbReference type="ARBA" id="ARBA00035649"/>
    </source>
</evidence>
<organism evidence="8 9">
    <name type="scientific">Linum trigynum</name>
    <dbReference type="NCBI Taxonomy" id="586398"/>
    <lineage>
        <taxon>Eukaryota</taxon>
        <taxon>Viridiplantae</taxon>
        <taxon>Streptophyta</taxon>
        <taxon>Embryophyta</taxon>
        <taxon>Tracheophyta</taxon>
        <taxon>Spermatophyta</taxon>
        <taxon>Magnoliopsida</taxon>
        <taxon>eudicotyledons</taxon>
        <taxon>Gunneridae</taxon>
        <taxon>Pentapetalae</taxon>
        <taxon>rosids</taxon>
        <taxon>fabids</taxon>
        <taxon>Malpighiales</taxon>
        <taxon>Linaceae</taxon>
        <taxon>Linum</taxon>
    </lineage>
</organism>
<dbReference type="Gene3D" id="1.20.120.290">
    <property type="entry name" value="Oxygen-evolving enhancer protein 3 (PsbQ), four-helix up-down bundle"/>
    <property type="match status" value="1"/>
</dbReference>
<evidence type="ECO:0000313" key="9">
    <source>
        <dbReference type="Proteomes" id="UP001497516"/>
    </source>
</evidence>
<dbReference type="InterPro" id="IPR008797">
    <property type="entry name" value="PSII_PsbQ"/>
</dbReference>
<dbReference type="InterPro" id="IPR054099">
    <property type="entry name" value="PSII_PsbQ_pln"/>
</dbReference>
<accession>A0AAV2CCZ7</accession>
<name>A0AAV2CCZ7_9ROSI</name>
<evidence type="ECO:0008006" key="10">
    <source>
        <dbReference type="Google" id="ProtNLM"/>
    </source>
</evidence>
<dbReference type="EMBL" id="OZ034813">
    <property type="protein sequence ID" value="CAL1354387.1"/>
    <property type="molecule type" value="Genomic_DNA"/>
</dbReference>
<dbReference type="AlphaFoldDB" id="A0AAV2CCZ7"/>
<dbReference type="SUPFAM" id="SSF101112">
    <property type="entry name" value="Oxygen-evolving enhancer protein 3"/>
    <property type="match status" value="1"/>
</dbReference>
<reference evidence="8 9" key="1">
    <citation type="submission" date="2024-04" db="EMBL/GenBank/DDBJ databases">
        <authorList>
            <person name="Fracassetti M."/>
        </authorList>
    </citation>
    <scope>NUCLEOTIDE SEQUENCE [LARGE SCALE GENOMIC DNA]</scope>
</reference>
<dbReference type="PANTHER" id="PTHR33399">
    <property type="entry name" value="OXYGEN-EVOLVING ENHANCER PROTEIN 3-1, CHLOROPLASTIC"/>
    <property type="match status" value="1"/>
</dbReference>
<keyword evidence="4" id="KW-0809">Transit peptide</keyword>
<evidence type="ECO:0000256" key="2">
    <source>
        <dbReference type="ARBA" id="ARBA00022528"/>
    </source>
</evidence>
<dbReference type="Pfam" id="PF05757">
    <property type="entry name" value="PsbQ"/>
    <property type="match status" value="1"/>
</dbReference>
<dbReference type="GO" id="GO:0009767">
    <property type="term" value="P:photosynthetic electron transport chain"/>
    <property type="evidence" value="ECO:0007669"/>
    <property type="project" value="TreeGrafter"/>
</dbReference>
<comment type="subcellular location">
    <subcellularLocation>
        <location evidence="1">Plastid</location>
        <location evidence="1">Chloroplast thylakoid membrane</location>
    </subcellularLocation>
</comment>
<dbReference type="PANTHER" id="PTHR33399:SF2">
    <property type="entry name" value="PHOTOSYNTHETIC NDH SUBUNIT OF LUMENAL LOCATION 3, CHLOROPLASTIC"/>
    <property type="match status" value="1"/>
</dbReference>
<evidence type="ECO:0000256" key="1">
    <source>
        <dbReference type="ARBA" id="ARBA00004334"/>
    </source>
</evidence>
<keyword evidence="6" id="KW-0472">Membrane</keyword>
<evidence type="ECO:0000256" key="6">
    <source>
        <dbReference type="ARBA" id="ARBA00023136"/>
    </source>
</evidence>
<keyword evidence="9" id="KW-1185">Reference proteome</keyword>
<dbReference type="GO" id="GO:0019898">
    <property type="term" value="C:extrinsic component of membrane"/>
    <property type="evidence" value="ECO:0007669"/>
    <property type="project" value="InterPro"/>
</dbReference>
<keyword evidence="3" id="KW-0934">Plastid</keyword>
<comment type="similarity">
    <text evidence="7">Belongs to the PsbQ family.</text>
</comment>